<dbReference type="AlphaFoldDB" id="A0A2H3DLR4"/>
<gene>
    <name evidence="2" type="ORF">ARMGADRAFT_1142871</name>
</gene>
<keyword evidence="1" id="KW-0812">Transmembrane</keyword>
<proteinExistence type="predicted"/>
<evidence type="ECO:0000313" key="2">
    <source>
        <dbReference type="EMBL" id="PBK96145.1"/>
    </source>
</evidence>
<name>A0A2H3DLR4_ARMGA</name>
<dbReference type="OrthoDB" id="10519098at2759"/>
<sequence>MTRASFHELDQDLNRMVLRALPHGLYTCIVAVTLRTISLVYDSSWWTTTYFIREIIGGICTVLTLWDRRCDNGHTTFSGFNNSTRDISRTAHFAAYINWLLIYALLTLSAMLTCALLTIYRIIRNTLRVWMHTRDQSTNTGLTEYMSDGVRSQLPCLSRSLWVYVRKPSNVILRHIRVMA</sequence>
<dbReference type="Proteomes" id="UP000217790">
    <property type="component" value="Unassembled WGS sequence"/>
</dbReference>
<evidence type="ECO:0000256" key="1">
    <source>
        <dbReference type="SAM" id="Phobius"/>
    </source>
</evidence>
<feature type="transmembrane region" description="Helical" evidence="1">
    <location>
        <begin position="100"/>
        <end position="123"/>
    </location>
</feature>
<dbReference type="InParanoid" id="A0A2H3DLR4"/>
<keyword evidence="1" id="KW-1133">Transmembrane helix</keyword>
<feature type="transmembrane region" description="Helical" evidence="1">
    <location>
        <begin position="20"/>
        <end position="41"/>
    </location>
</feature>
<protein>
    <submittedName>
        <fullName evidence="2">Uncharacterized protein</fullName>
    </submittedName>
</protein>
<dbReference type="EMBL" id="KZ293651">
    <property type="protein sequence ID" value="PBK96145.1"/>
    <property type="molecule type" value="Genomic_DNA"/>
</dbReference>
<accession>A0A2H3DLR4</accession>
<reference evidence="3" key="1">
    <citation type="journal article" date="2017" name="Nat. Ecol. Evol.">
        <title>Genome expansion and lineage-specific genetic innovations in the forest pathogenic fungi Armillaria.</title>
        <authorList>
            <person name="Sipos G."/>
            <person name="Prasanna A.N."/>
            <person name="Walter M.C."/>
            <person name="O'Connor E."/>
            <person name="Balint B."/>
            <person name="Krizsan K."/>
            <person name="Kiss B."/>
            <person name="Hess J."/>
            <person name="Varga T."/>
            <person name="Slot J."/>
            <person name="Riley R."/>
            <person name="Boka B."/>
            <person name="Rigling D."/>
            <person name="Barry K."/>
            <person name="Lee J."/>
            <person name="Mihaltcheva S."/>
            <person name="LaButti K."/>
            <person name="Lipzen A."/>
            <person name="Waldron R."/>
            <person name="Moloney N.M."/>
            <person name="Sperisen C."/>
            <person name="Kredics L."/>
            <person name="Vagvoelgyi C."/>
            <person name="Patrignani A."/>
            <person name="Fitzpatrick D."/>
            <person name="Nagy I."/>
            <person name="Doyle S."/>
            <person name="Anderson J.B."/>
            <person name="Grigoriev I.V."/>
            <person name="Gueldener U."/>
            <person name="Muensterkoetter M."/>
            <person name="Nagy L.G."/>
        </authorList>
    </citation>
    <scope>NUCLEOTIDE SEQUENCE [LARGE SCALE GENOMIC DNA]</scope>
    <source>
        <strain evidence="3">Ar21-2</strain>
    </source>
</reference>
<evidence type="ECO:0000313" key="3">
    <source>
        <dbReference type="Proteomes" id="UP000217790"/>
    </source>
</evidence>
<organism evidence="2 3">
    <name type="scientific">Armillaria gallica</name>
    <name type="common">Bulbous honey fungus</name>
    <name type="synonym">Armillaria bulbosa</name>
    <dbReference type="NCBI Taxonomy" id="47427"/>
    <lineage>
        <taxon>Eukaryota</taxon>
        <taxon>Fungi</taxon>
        <taxon>Dikarya</taxon>
        <taxon>Basidiomycota</taxon>
        <taxon>Agaricomycotina</taxon>
        <taxon>Agaricomycetes</taxon>
        <taxon>Agaricomycetidae</taxon>
        <taxon>Agaricales</taxon>
        <taxon>Marasmiineae</taxon>
        <taxon>Physalacriaceae</taxon>
        <taxon>Armillaria</taxon>
    </lineage>
</organism>
<keyword evidence="3" id="KW-1185">Reference proteome</keyword>
<keyword evidence="1" id="KW-0472">Membrane</keyword>